<name>A0ABS8BQC8_9RHOB</name>
<evidence type="ECO:0000256" key="1">
    <source>
        <dbReference type="ARBA" id="ARBA00008635"/>
    </source>
</evidence>
<protein>
    <submittedName>
        <fullName evidence="3">Damage-inducible protein DinB</fullName>
    </submittedName>
</protein>
<evidence type="ECO:0000256" key="2">
    <source>
        <dbReference type="ARBA" id="ARBA00022723"/>
    </source>
</evidence>
<accession>A0ABS8BQC8</accession>
<comment type="similarity">
    <text evidence="1">Belongs to the DinB family.</text>
</comment>
<keyword evidence="2" id="KW-0479">Metal-binding</keyword>
<evidence type="ECO:0000313" key="4">
    <source>
        <dbReference type="Proteomes" id="UP001138961"/>
    </source>
</evidence>
<reference evidence="3" key="1">
    <citation type="submission" date="2021-10" db="EMBL/GenBank/DDBJ databases">
        <title>Loktanella gaetbuli sp. nov., isolated from a tidal flat.</title>
        <authorList>
            <person name="Park S."/>
            <person name="Yoon J.-H."/>
        </authorList>
    </citation>
    <scope>NUCLEOTIDE SEQUENCE</scope>
    <source>
        <strain evidence="3">TSTF-M6</strain>
    </source>
</reference>
<keyword evidence="4" id="KW-1185">Reference proteome</keyword>
<comment type="caution">
    <text evidence="3">The sequence shown here is derived from an EMBL/GenBank/DDBJ whole genome shotgun (WGS) entry which is preliminary data.</text>
</comment>
<gene>
    <name evidence="3" type="ORF">LGQ03_01590</name>
</gene>
<dbReference type="Proteomes" id="UP001138961">
    <property type="component" value="Unassembled WGS sequence"/>
</dbReference>
<dbReference type="InterPro" id="IPR007837">
    <property type="entry name" value="DinB"/>
</dbReference>
<dbReference type="Pfam" id="PF05163">
    <property type="entry name" value="DinB"/>
    <property type="match status" value="1"/>
</dbReference>
<dbReference type="RefSeq" id="WP_226746983.1">
    <property type="nucleotide sequence ID" value="NZ_JAJATZ010000001.1"/>
</dbReference>
<dbReference type="Gene3D" id="1.20.120.450">
    <property type="entry name" value="dinb family like domain"/>
    <property type="match status" value="1"/>
</dbReference>
<dbReference type="SUPFAM" id="SSF109854">
    <property type="entry name" value="DinB/YfiT-like putative metalloenzymes"/>
    <property type="match status" value="1"/>
</dbReference>
<organism evidence="3 4">
    <name type="scientific">Loktanella gaetbuli</name>
    <dbReference type="NCBI Taxonomy" id="2881335"/>
    <lineage>
        <taxon>Bacteria</taxon>
        <taxon>Pseudomonadati</taxon>
        <taxon>Pseudomonadota</taxon>
        <taxon>Alphaproteobacteria</taxon>
        <taxon>Rhodobacterales</taxon>
        <taxon>Roseobacteraceae</taxon>
        <taxon>Loktanella</taxon>
    </lineage>
</organism>
<dbReference type="EMBL" id="JAJATZ010000001">
    <property type="protein sequence ID" value="MCB5197925.1"/>
    <property type="molecule type" value="Genomic_DNA"/>
</dbReference>
<evidence type="ECO:0000313" key="3">
    <source>
        <dbReference type="EMBL" id="MCB5197925.1"/>
    </source>
</evidence>
<proteinExistence type="inferred from homology"/>
<dbReference type="InterPro" id="IPR034660">
    <property type="entry name" value="DinB/YfiT-like"/>
</dbReference>
<sequence>MIDRAYCRMMARYNAWQNKALWDVFQTMTDAELSAKIVSPHGSVLGAVNHLLWLDRMWLSRLYAIKPPAKDLSESTTLTPDIRAWWLDRFRTDGALRMWADTLNSVDLLEQIAFWSISLEQDIILQKDACVMHMFNQQTDQRAVIRTHLAAMGHALPSVNLFETPPA</sequence>